<dbReference type="Gene3D" id="1.20.1740.10">
    <property type="entry name" value="Amino acid/polyamine transporter I"/>
    <property type="match status" value="1"/>
</dbReference>
<evidence type="ECO:0000256" key="4">
    <source>
        <dbReference type="ARBA" id="ARBA00022989"/>
    </source>
</evidence>
<evidence type="ECO:0000256" key="5">
    <source>
        <dbReference type="ARBA" id="ARBA00023136"/>
    </source>
</evidence>
<feature type="transmembrane region" description="Helical" evidence="6">
    <location>
        <begin position="192"/>
        <end position="212"/>
    </location>
</feature>
<dbReference type="InterPro" id="IPR050367">
    <property type="entry name" value="APC_superfamily"/>
</dbReference>
<accession>A0ABT6SMS4</accession>
<dbReference type="RefSeq" id="WP_282546858.1">
    <property type="nucleotide sequence ID" value="NZ_JASCIQ010000056.1"/>
</dbReference>
<feature type="transmembrane region" description="Helical" evidence="6">
    <location>
        <begin position="96"/>
        <end position="117"/>
    </location>
</feature>
<feature type="transmembrane region" description="Helical" evidence="6">
    <location>
        <begin position="224"/>
        <end position="247"/>
    </location>
</feature>
<keyword evidence="2" id="KW-1003">Cell membrane</keyword>
<evidence type="ECO:0000256" key="1">
    <source>
        <dbReference type="ARBA" id="ARBA00004651"/>
    </source>
</evidence>
<sequence length="460" mass="47798">MTSPVRVPDVEANLKRSITLPQALGVSFHQIVGGGVIALMGVAVALTGGGAPLAFAIAAVMVIVYSMPVAVLGSAMPVTGGRYSYAARLISPSMGFTTMWFSVLVTIQLSLMALAGADYLHSLVPSVPARPLALGLITVFFLANLAGAAFSNRLGIVLAFVMLAAFLLYGFAGLPQVEWSTLGEVAPNGTGNLLTAAALLTFAVTGSTYVAELGREMKRPGRDIPLSMIGGIVLSAVLYVFLAIPSVGVLPVPDVAGKPMSVVADHVLSPGGFAFFILGGALASVVGHMNSLLLTATKPVLAAIGDGWLPPRLGAVNERYGTPHWLLFGLYLIGAVPVVIGFSVASIAGMVSVAATPMLAIMIISSCRLRARYPRLYEAAPFRMPWRLHLITVALGTVVLAVQAYLLLDKLTGPAAVALACWLVAGAALWLVRHKHADAVVQARRDAGAESDLTPQTTAD</sequence>
<dbReference type="EMBL" id="JASCIQ010000056">
    <property type="protein sequence ID" value="MDI3408982.1"/>
    <property type="molecule type" value="Genomic_DNA"/>
</dbReference>
<evidence type="ECO:0000313" key="7">
    <source>
        <dbReference type="EMBL" id="MDI3408982.1"/>
    </source>
</evidence>
<feature type="transmembrane region" description="Helical" evidence="6">
    <location>
        <begin position="129"/>
        <end position="147"/>
    </location>
</feature>
<feature type="transmembrane region" description="Helical" evidence="6">
    <location>
        <begin position="23"/>
        <end position="47"/>
    </location>
</feature>
<dbReference type="Pfam" id="PF13520">
    <property type="entry name" value="AA_permease_2"/>
    <property type="match status" value="1"/>
</dbReference>
<feature type="transmembrane region" description="Helical" evidence="6">
    <location>
        <begin position="53"/>
        <end position="75"/>
    </location>
</feature>
<feature type="transmembrane region" description="Helical" evidence="6">
    <location>
        <begin position="325"/>
        <end position="344"/>
    </location>
</feature>
<reference evidence="7 8" key="1">
    <citation type="submission" date="2023-05" db="EMBL/GenBank/DDBJ databases">
        <title>Draft genome sequence of Streptomyces sp. B-S-A6 isolated from a cave soil in Thailand.</title>
        <authorList>
            <person name="Chamroensaksri N."/>
            <person name="Muangham S."/>
        </authorList>
    </citation>
    <scope>NUCLEOTIDE SEQUENCE [LARGE SCALE GENOMIC DNA]</scope>
    <source>
        <strain evidence="7 8">B-S-A6</strain>
    </source>
</reference>
<gene>
    <name evidence="7" type="ORF">QIS96_34850</name>
</gene>
<feature type="transmembrane region" description="Helical" evidence="6">
    <location>
        <begin position="388"/>
        <end position="408"/>
    </location>
</feature>
<organism evidence="7 8">
    <name type="scientific">Streptomyces cavernicola</name>
    <dbReference type="NCBI Taxonomy" id="3043613"/>
    <lineage>
        <taxon>Bacteria</taxon>
        <taxon>Bacillati</taxon>
        <taxon>Actinomycetota</taxon>
        <taxon>Actinomycetes</taxon>
        <taxon>Kitasatosporales</taxon>
        <taxon>Streptomycetaceae</taxon>
        <taxon>Streptomyces</taxon>
    </lineage>
</organism>
<evidence type="ECO:0000256" key="6">
    <source>
        <dbReference type="SAM" id="Phobius"/>
    </source>
</evidence>
<keyword evidence="5 6" id="KW-0472">Membrane</keyword>
<feature type="transmembrane region" description="Helical" evidence="6">
    <location>
        <begin position="350"/>
        <end position="367"/>
    </location>
</feature>
<dbReference type="InterPro" id="IPR002293">
    <property type="entry name" value="AA/rel_permease1"/>
</dbReference>
<feature type="transmembrane region" description="Helical" evidence="6">
    <location>
        <begin position="154"/>
        <end position="172"/>
    </location>
</feature>
<comment type="subcellular location">
    <subcellularLocation>
        <location evidence="1">Cell membrane</location>
        <topology evidence="1">Multi-pass membrane protein</topology>
    </subcellularLocation>
</comment>
<protein>
    <submittedName>
        <fullName evidence="7">APC family permease</fullName>
    </submittedName>
</protein>
<keyword evidence="3 6" id="KW-0812">Transmembrane</keyword>
<evidence type="ECO:0000256" key="2">
    <source>
        <dbReference type="ARBA" id="ARBA00022475"/>
    </source>
</evidence>
<feature type="transmembrane region" description="Helical" evidence="6">
    <location>
        <begin position="267"/>
        <end position="286"/>
    </location>
</feature>
<comment type="caution">
    <text evidence="7">The sequence shown here is derived from an EMBL/GenBank/DDBJ whole genome shotgun (WGS) entry which is preliminary data.</text>
</comment>
<feature type="transmembrane region" description="Helical" evidence="6">
    <location>
        <begin position="414"/>
        <end position="432"/>
    </location>
</feature>
<dbReference type="PIRSF" id="PIRSF006060">
    <property type="entry name" value="AA_transporter"/>
    <property type="match status" value="1"/>
</dbReference>
<dbReference type="Proteomes" id="UP001223978">
    <property type="component" value="Unassembled WGS sequence"/>
</dbReference>
<evidence type="ECO:0000256" key="3">
    <source>
        <dbReference type="ARBA" id="ARBA00022692"/>
    </source>
</evidence>
<name>A0ABT6SMS4_9ACTN</name>
<evidence type="ECO:0000313" key="8">
    <source>
        <dbReference type="Proteomes" id="UP001223978"/>
    </source>
</evidence>
<keyword evidence="8" id="KW-1185">Reference proteome</keyword>
<dbReference type="PANTHER" id="PTHR42770">
    <property type="entry name" value="AMINO ACID TRANSPORTER-RELATED"/>
    <property type="match status" value="1"/>
</dbReference>
<dbReference type="PANTHER" id="PTHR42770:SF7">
    <property type="entry name" value="MEMBRANE PROTEIN"/>
    <property type="match status" value="1"/>
</dbReference>
<proteinExistence type="predicted"/>
<keyword evidence="4 6" id="KW-1133">Transmembrane helix</keyword>